<evidence type="ECO:0000256" key="2">
    <source>
        <dbReference type="ARBA" id="ARBA00022714"/>
    </source>
</evidence>
<dbReference type="Pfam" id="PF00355">
    <property type="entry name" value="Rieske"/>
    <property type="match status" value="1"/>
</dbReference>
<keyword evidence="8" id="KW-0411">Iron-sulfur</keyword>
<keyword evidence="5 11" id="KW-0223">Dioxygenase</keyword>
<evidence type="ECO:0000256" key="7">
    <source>
        <dbReference type="ARBA" id="ARBA00023004"/>
    </source>
</evidence>
<dbReference type="EMBL" id="SOBT01000011">
    <property type="protein sequence ID" value="TDU25558.1"/>
    <property type="molecule type" value="Genomic_DNA"/>
</dbReference>
<dbReference type="InterPro" id="IPR015881">
    <property type="entry name" value="ARHD_Rieske_2Fe_2S"/>
</dbReference>
<proteinExistence type="inferred from homology"/>
<evidence type="ECO:0000256" key="5">
    <source>
        <dbReference type="ARBA" id="ARBA00022964"/>
    </source>
</evidence>
<dbReference type="SUPFAM" id="SSF55961">
    <property type="entry name" value="Bet v1-like"/>
    <property type="match status" value="1"/>
</dbReference>
<evidence type="ECO:0000256" key="9">
    <source>
        <dbReference type="ARBA" id="ARBA00023027"/>
    </source>
</evidence>
<dbReference type="PROSITE" id="PS00570">
    <property type="entry name" value="RING_HYDROXYL_ALPHA"/>
    <property type="match status" value="1"/>
</dbReference>
<dbReference type="Gene3D" id="3.90.380.10">
    <property type="entry name" value="Naphthalene 1,2-dioxygenase Alpha Subunit, Chain A, domain 1"/>
    <property type="match status" value="1"/>
</dbReference>
<accession>A0A4S3K6P3</accession>
<evidence type="ECO:0000256" key="3">
    <source>
        <dbReference type="ARBA" id="ARBA00022723"/>
    </source>
</evidence>
<keyword evidence="12" id="KW-1185">Reference proteome</keyword>
<dbReference type="GO" id="GO:0005506">
    <property type="term" value="F:iron ion binding"/>
    <property type="evidence" value="ECO:0007669"/>
    <property type="project" value="InterPro"/>
</dbReference>
<dbReference type="GO" id="GO:0051537">
    <property type="term" value="F:2 iron, 2 sulfur cluster binding"/>
    <property type="evidence" value="ECO:0007669"/>
    <property type="project" value="UniProtKB-KW"/>
</dbReference>
<evidence type="ECO:0000256" key="8">
    <source>
        <dbReference type="ARBA" id="ARBA00023014"/>
    </source>
</evidence>
<keyword evidence="7" id="KW-0408">Iron</keyword>
<dbReference type="GO" id="GO:0051213">
    <property type="term" value="F:dioxygenase activity"/>
    <property type="evidence" value="ECO:0007669"/>
    <property type="project" value="UniProtKB-KW"/>
</dbReference>
<evidence type="ECO:0000256" key="6">
    <source>
        <dbReference type="ARBA" id="ARBA00023002"/>
    </source>
</evidence>
<keyword evidence="2" id="KW-0001">2Fe-2S</keyword>
<protein>
    <submittedName>
        <fullName evidence="11">Biphenyl 2,3-dioxygenase alpha subunit</fullName>
    </submittedName>
</protein>
<feature type="domain" description="Rieske" evidence="10">
    <location>
        <begin position="50"/>
        <end position="160"/>
    </location>
</feature>
<comment type="similarity">
    <text evidence="1">Belongs to the bacterial ring-hydroxylating dioxygenase alpha subunit family.</text>
</comment>
<dbReference type="AlphaFoldDB" id="A0A4S3K6P3"/>
<gene>
    <name evidence="11" type="ORF">DFR24_3996</name>
</gene>
<sequence>MVANTAETGWTPHNIRALVDVQTGTLDPRIYCDEELYRIELEQVFARSWLFLAHRSQIPKAGDFFTTYMGEDPVIVSRQKDGSVAAFLNQCRHRGMRLSRLDHGNAKFFTCSYHGWSYDSAGKLVNVPMEKNGYCSKLNKAEWGAVRVPRIAEYKGLIFGCWDAAAPELGAYLGDAKFYIDVMFDRSEAGTEVWGGVHKWVIPCNWKFAAEQFCSDMYHAPLSHMSAILAVLPEGVPPEAAQWPTEGLQWRSPNAGHGTGFHTPDDQGQLLAAIVGPSVAQYLMESRPRVAARLGNARTTAVNGAHMTIFPTCSFLPGINTLRVWHPRGPNEIEVWAMAIVDADAPQDVKDTWGQGITRSFSPAGMFEQDDGENWIEVQRVLRGARARRQPFNLQMGLGNEKSDERFPGPLSYVFSEAAARGLYTRWARMMAGESHAQLARPHEDLS</sequence>
<dbReference type="InterPro" id="IPR043266">
    <property type="entry name" value="RHO_NdoB-like_C"/>
</dbReference>
<dbReference type="Proteomes" id="UP000295341">
    <property type="component" value="Unassembled WGS sequence"/>
</dbReference>
<dbReference type="OrthoDB" id="9769355at2"/>
<dbReference type="Gene3D" id="2.102.10.10">
    <property type="entry name" value="Rieske [2Fe-2S] iron-sulphur domain"/>
    <property type="match status" value="1"/>
</dbReference>
<dbReference type="PANTHER" id="PTHR43756:SF1">
    <property type="entry name" value="3-PHENYLPROPIONATE_CINNAMIC ACID DIOXYGENASE SUBUNIT ALPHA"/>
    <property type="match status" value="1"/>
</dbReference>
<dbReference type="RefSeq" id="WP_133883168.1">
    <property type="nucleotide sequence ID" value="NZ_MWIN01000008.1"/>
</dbReference>
<evidence type="ECO:0000313" key="12">
    <source>
        <dbReference type="Proteomes" id="UP000295341"/>
    </source>
</evidence>
<evidence type="ECO:0000259" key="10">
    <source>
        <dbReference type="PROSITE" id="PS51296"/>
    </source>
</evidence>
<evidence type="ECO:0000256" key="1">
    <source>
        <dbReference type="ARBA" id="ARBA00008751"/>
    </source>
</evidence>
<dbReference type="PRINTS" id="PR00090">
    <property type="entry name" value="RNGDIOXGNASE"/>
</dbReference>
<name>A0A4S3K6P3_9GAMM</name>
<dbReference type="Pfam" id="PF00848">
    <property type="entry name" value="Ring_hydroxyl_A"/>
    <property type="match status" value="1"/>
</dbReference>
<organism evidence="11 12">
    <name type="scientific">Panacagrimonas perspica</name>
    <dbReference type="NCBI Taxonomy" id="381431"/>
    <lineage>
        <taxon>Bacteria</taxon>
        <taxon>Pseudomonadati</taxon>
        <taxon>Pseudomonadota</taxon>
        <taxon>Gammaproteobacteria</taxon>
        <taxon>Nevskiales</taxon>
        <taxon>Nevskiaceae</taxon>
        <taxon>Panacagrimonas</taxon>
    </lineage>
</organism>
<dbReference type="InterPro" id="IPR036922">
    <property type="entry name" value="Rieske_2Fe-2S_sf"/>
</dbReference>
<keyword evidence="9" id="KW-0520">NAD</keyword>
<reference evidence="11 12" key="1">
    <citation type="submission" date="2019-03" db="EMBL/GenBank/DDBJ databases">
        <title>Genomic Encyclopedia of Type Strains, Phase IV (KMG-IV): sequencing the most valuable type-strain genomes for metagenomic binning, comparative biology and taxonomic classification.</title>
        <authorList>
            <person name="Goeker M."/>
        </authorList>
    </citation>
    <scope>NUCLEOTIDE SEQUENCE [LARGE SCALE GENOMIC DNA]</scope>
    <source>
        <strain evidence="11 12">DSM 26377</strain>
    </source>
</reference>
<dbReference type="InterPro" id="IPR017941">
    <property type="entry name" value="Rieske_2Fe-2S"/>
</dbReference>
<evidence type="ECO:0000256" key="4">
    <source>
        <dbReference type="ARBA" id="ARBA00022797"/>
    </source>
</evidence>
<keyword evidence="6" id="KW-0560">Oxidoreductase</keyword>
<evidence type="ECO:0000313" key="11">
    <source>
        <dbReference type="EMBL" id="TDU25558.1"/>
    </source>
</evidence>
<dbReference type="CDD" id="cd08881">
    <property type="entry name" value="RHO_alpha_C_NDO-like"/>
    <property type="match status" value="1"/>
</dbReference>
<keyword evidence="3" id="KW-0479">Metal-binding</keyword>
<dbReference type="InterPro" id="IPR001663">
    <property type="entry name" value="Rng_hydr_dOase-A"/>
</dbReference>
<comment type="caution">
    <text evidence="11">The sequence shown here is derived from an EMBL/GenBank/DDBJ whole genome shotgun (WGS) entry which is preliminary data.</text>
</comment>
<dbReference type="InterPro" id="IPR015879">
    <property type="entry name" value="Ring_hydroxy_dOase_asu_C_dom"/>
</dbReference>
<dbReference type="PROSITE" id="PS51296">
    <property type="entry name" value="RIESKE"/>
    <property type="match status" value="1"/>
</dbReference>
<dbReference type="PANTHER" id="PTHR43756">
    <property type="entry name" value="CHOLINE MONOOXYGENASE, CHLOROPLASTIC"/>
    <property type="match status" value="1"/>
</dbReference>
<dbReference type="SUPFAM" id="SSF50022">
    <property type="entry name" value="ISP domain"/>
    <property type="match status" value="1"/>
</dbReference>
<keyword evidence="4" id="KW-0058">Aromatic hydrocarbons catabolism</keyword>